<comment type="caution">
    <text evidence="3">The sequence shown here is derived from an EMBL/GenBank/DDBJ whole genome shotgun (WGS) entry which is preliminary data.</text>
</comment>
<dbReference type="PROSITE" id="PS50937">
    <property type="entry name" value="HTH_MERR_2"/>
    <property type="match status" value="1"/>
</dbReference>
<dbReference type="PANTHER" id="PTHR30204:SF93">
    <property type="entry name" value="HTH MERR-TYPE DOMAIN-CONTAINING PROTEIN"/>
    <property type="match status" value="1"/>
</dbReference>
<feature type="domain" description="HTH merR-type" evidence="2">
    <location>
        <begin position="11"/>
        <end position="78"/>
    </location>
</feature>
<accession>A0ABP4KIM2</accession>
<dbReference type="PRINTS" id="PR00040">
    <property type="entry name" value="HTHMERR"/>
</dbReference>
<dbReference type="Proteomes" id="UP001422759">
    <property type="component" value="Unassembled WGS sequence"/>
</dbReference>
<dbReference type="Pfam" id="PF13411">
    <property type="entry name" value="MerR_1"/>
    <property type="match status" value="1"/>
</dbReference>
<organism evidence="3 4">
    <name type="scientific">Kitasatospora kazusensis</name>
    <dbReference type="NCBI Taxonomy" id="407974"/>
    <lineage>
        <taxon>Bacteria</taxon>
        <taxon>Bacillati</taxon>
        <taxon>Actinomycetota</taxon>
        <taxon>Actinomycetes</taxon>
        <taxon>Kitasatosporales</taxon>
        <taxon>Streptomycetaceae</taxon>
        <taxon>Kitasatospora</taxon>
    </lineage>
</organism>
<evidence type="ECO:0000256" key="1">
    <source>
        <dbReference type="ARBA" id="ARBA00023125"/>
    </source>
</evidence>
<sequence length="333" mass="37128">MADMEDDTLRTIGELARLTGLTVKTIRFWSDAGVVPPTDRTPAGYRLYGREALARLDLVRTLRDLGVDLATIQRVLEREVTVAEVAAVHAEALDVQIRTLRLRRAVLRAVARRGSTPEELELMHKLAKLSDQERRRLISDFIDEAFEGLDVGPEFIAKMRGAMPALPDDPTPEQADAWVELAELVQDGDFRAGIRKAAAYQAKERASGVQTGTEGDRRLVDLVRQRTDAARTAGIEPAAPAAAPVLDELAGSFAEFFHRTDGPEFRAWLLERMEQGNDPRYERYWQLIAVINGWPVMPSLAPAFDWLTAGLRHSLRDDLQDEPRDGLRDGGGR</sequence>
<gene>
    <name evidence="3" type="ORF">GCM10009760_64370</name>
</gene>
<dbReference type="SMART" id="SM00422">
    <property type="entry name" value="HTH_MERR"/>
    <property type="match status" value="1"/>
</dbReference>
<evidence type="ECO:0000313" key="4">
    <source>
        <dbReference type="Proteomes" id="UP001422759"/>
    </source>
</evidence>
<reference evidence="4" key="1">
    <citation type="journal article" date="2019" name="Int. J. Syst. Evol. Microbiol.">
        <title>The Global Catalogue of Microorganisms (GCM) 10K type strain sequencing project: providing services to taxonomists for standard genome sequencing and annotation.</title>
        <authorList>
            <consortium name="The Broad Institute Genomics Platform"/>
            <consortium name="The Broad Institute Genome Sequencing Center for Infectious Disease"/>
            <person name="Wu L."/>
            <person name="Ma J."/>
        </authorList>
    </citation>
    <scope>NUCLEOTIDE SEQUENCE [LARGE SCALE GENOMIC DNA]</scope>
    <source>
        <strain evidence="4">JCM 14560</strain>
    </source>
</reference>
<evidence type="ECO:0000259" key="2">
    <source>
        <dbReference type="PROSITE" id="PS50937"/>
    </source>
</evidence>
<keyword evidence="4" id="KW-1185">Reference proteome</keyword>
<dbReference type="InterPro" id="IPR000551">
    <property type="entry name" value="MerR-type_HTH_dom"/>
</dbReference>
<dbReference type="EMBL" id="BAAANT010000103">
    <property type="protein sequence ID" value="GAA1501497.1"/>
    <property type="molecule type" value="Genomic_DNA"/>
</dbReference>
<dbReference type="CDD" id="cd00592">
    <property type="entry name" value="HTH_MerR-like"/>
    <property type="match status" value="1"/>
</dbReference>
<dbReference type="InterPro" id="IPR047057">
    <property type="entry name" value="MerR_fam"/>
</dbReference>
<dbReference type="PANTHER" id="PTHR30204">
    <property type="entry name" value="REDOX-CYCLING DRUG-SENSING TRANSCRIPTIONAL ACTIVATOR SOXR"/>
    <property type="match status" value="1"/>
</dbReference>
<dbReference type="SUPFAM" id="SSF46955">
    <property type="entry name" value="Putative DNA-binding domain"/>
    <property type="match status" value="1"/>
</dbReference>
<proteinExistence type="predicted"/>
<dbReference type="Gene3D" id="1.10.1660.10">
    <property type="match status" value="1"/>
</dbReference>
<dbReference type="InterPro" id="IPR009061">
    <property type="entry name" value="DNA-bd_dom_put_sf"/>
</dbReference>
<evidence type="ECO:0000313" key="3">
    <source>
        <dbReference type="EMBL" id="GAA1501497.1"/>
    </source>
</evidence>
<keyword evidence="1" id="KW-0238">DNA-binding</keyword>
<name>A0ABP4KIM2_9ACTN</name>
<protein>
    <submittedName>
        <fullName evidence="3">MerR family transcriptional regulator</fullName>
    </submittedName>
</protein>